<gene>
    <name evidence="7" type="ORF">NC99_36250</name>
</gene>
<comment type="subcellular location">
    <subcellularLocation>
        <location evidence="1">Cell membrane</location>
        <topology evidence="1">Multi-pass membrane protein</topology>
    </subcellularLocation>
</comment>
<evidence type="ECO:0000256" key="3">
    <source>
        <dbReference type="ARBA" id="ARBA00022692"/>
    </source>
</evidence>
<keyword evidence="2" id="KW-1003">Cell membrane</keyword>
<comment type="caution">
    <text evidence="7">The sequence shown here is derived from an EMBL/GenBank/DDBJ whole genome shotgun (WGS) entry which is preliminary data.</text>
</comment>
<sequence>MFFDLFITGLVIGVAVSIPLGPIGVLIIQRTVNKDRTAGFLSGMGAATSDAIYAIIAGFSLTWIINFIRQYQLTFQTLGALIIMLLGVHIFLKNPVKDIRRLRRKGSSYFQDFASTFLITFPNPLVIFVFLAVFASTGIVLNIDTPYQSFFIVFGVFAGACSWWLLLTGLVSLFKHRFNLRLLWWFNKIAGVLIWIFVIISYTYSLLNQLKI</sequence>
<feature type="transmembrane region" description="Helical" evidence="6">
    <location>
        <begin position="113"/>
        <end position="141"/>
    </location>
</feature>
<evidence type="ECO:0000256" key="4">
    <source>
        <dbReference type="ARBA" id="ARBA00022989"/>
    </source>
</evidence>
<feature type="transmembrane region" description="Helical" evidence="6">
    <location>
        <begin position="182"/>
        <end position="204"/>
    </location>
</feature>
<protein>
    <recommendedName>
        <fullName evidence="9">Lysine transporter LysE</fullName>
    </recommendedName>
</protein>
<keyword evidence="4 6" id="KW-1133">Transmembrane helix</keyword>
<dbReference type="AlphaFoldDB" id="A0A0L8V526"/>
<dbReference type="Pfam" id="PF01810">
    <property type="entry name" value="LysE"/>
    <property type="match status" value="1"/>
</dbReference>
<reference evidence="8" key="1">
    <citation type="submission" date="2015-07" db="EMBL/GenBank/DDBJ databases">
        <title>Genome sequencing of Sunxiuqinia dokdonensis strain SK.</title>
        <authorList>
            <person name="Ahn S."/>
            <person name="Kim B.-C."/>
        </authorList>
    </citation>
    <scope>NUCLEOTIDE SEQUENCE [LARGE SCALE GENOMIC DNA]</scope>
    <source>
        <strain evidence="8">SK</strain>
    </source>
</reference>
<feature type="transmembrane region" description="Helical" evidence="6">
    <location>
        <begin position="6"/>
        <end position="28"/>
    </location>
</feature>
<name>A0A0L8V526_9BACT</name>
<dbReference type="GO" id="GO:0005886">
    <property type="term" value="C:plasma membrane"/>
    <property type="evidence" value="ECO:0007669"/>
    <property type="project" value="UniProtKB-SubCell"/>
</dbReference>
<evidence type="ECO:0008006" key="9">
    <source>
        <dbReference type="Google" id="ProtNLM"/>
    </source>
</evidence>
<dbReference type="STRING" id="1409788.NC99_36250"/>
<dbReference type="GO" id="GO:0015171">
    <property type="term" value="F:amino acid transmembrane transporter activity"/>
    <property type="evidence" value="ECO:0007669"/>
    <property type="project" value="TreeGrafter"/>
</dbReference>
<accession>A0A0L8V526</accession>
<feature type="transmembrane region" description="Helical" evidence="6">
    <location>
        <begin position="71"/>
        <end position="92"/>
    </location>
</feature>
<keyword evidence="5 6" id="KW-0472">Membrane</keyword>
<dbReference type="PANTHER" id="PTHR30086:SF20">
    <property type="entry name" value="ARGININE EXPORTER PROTEIN ARGO-RELATED"/>
    <property type="match status" value="1"/>
</dbReference>
<feature type="transmembrane region" description="Helical" evidence="6">
    <location>
        <begin position="147"/>
        <end position="170"/>
    </location>
</feature>
<dbReference type="PANTHER" id="PTHR30086">
    <property type="entry name" value="ARGININE EXPORTER PROTEIN ARGO"/>
    <property type="match status" value="1"/>
</dbReference>
<keyword evidence="8" id="KW-1185">Reference proteome</keyword>
<evidence type="ECO:0000256" key="1">
    <source>
        <dbReference type="ARBA" id="ARBA00004651"/>
    </source>
</evidence>
<evidence type="ECO:0000313" key="7">
    <source>
        <dbReference type="EMBL" id="KOH43541.1"/>
    </source>
</evidence>
<keyword evidence="3 6" id="KW-0812">Transmembrane</keyword>
<evidence type="ECO:0000256" key="6">
    <source>
        <dbReference type="SAM" id="Phobius"/>
    </source>
</evidence>
<organism evidence="7 8">
    <name type="scientific">Sunxiuqinia dokdonensis</name>
    <dbReference type="NCBI Taxonomy" id="1409788"/>
    <lineage>
        <taxon>Bacteria</taxon>
        <taxon>Pseudomonadati</taxon>
        <taxon>Bacteroidota</taxon>
        <taxon>Bacteroidia</taxon>
        <taxon>Marinilabiliales</taxon>
        <taxon>Prolixibacteraceae</taxon>
        <taxon>Sunxiuqinia</taxon>
    </lineage>
</organism>
<dbReference type="OrthoDB" id="7874789at2"/>
<proteinExistence type="predicted"/>
<dbReference type="RefSeq" id="WP_053186324.1">
    <property type="nucleotide sequence ID" value="NZ_LGIA01000182.1"/>
</dbReference>
<evidence type="ECO:0000256" key="2">
    <source>
        <dbReference type="ARBA" id="ARBA00022475"/>
    </source>
</evidence>
<dbReference type="Proteomes" id="UP000036958">
    <property type="component" value="Unassembled WGS sequence"/>
</dbReference>
<evidence type="ECO:0000313" key="8">
    <source>
        <dbReference type="Proteomes" id="UP000036958"/>
    </source>
</evidence>
<feature type="transmembrane region" description="Helical" evidence="6">
    <location>
        <begin position="40"/>
        <end position="65"/>
    </location>
</feature>
<dbReference type="InterPro" id="IPR001123">
    <property type="entry name" value="LeuE-type"/>
</dbReference>
<dbReference type="EMBL" id="LGIA01000182">
    <property type="protein sequence ID" value="KOH43541.1"/>
    <property type="molecule type" value="Genomic_DNA"/>
</dbReference>
<evidence type="ECO:0000256" key="5">
    <source>
        <dbReference type="ARBA" id="ARBA00023136"/>
    </source>
</evidence>